<dbReference type="EMBL" id="NPEU01000413">
    <property type="protein sequence ID" value="RAI32621.1"/>
    <property type="molecule type" value="Genomic_DNA"/>
</dbReference>
<dbReference type="GO" id="GO:0005975">
    <property type="term" value="P:carbohydrate metabolic process"/>
    <property type="evidence" value="ECO:0007669"/>
    <property type="project" value="InterPro"/>
</dbReference>
<evidence type="ECO:0000313" key="1">
    <source>
        <dbReference type="EMBL" id="RAI32621.1"/>
    </source>
</evidence>
<dbReference type="Gene3D" id="3.20.20.370">
    <property type="entry name" value="Glycoside hydrolase/deacetylase"/>
    <property type="match status" value="1"/>
</dbReference>
<dbReference type="OrthoDB" id="9784220at2"/>
<protein>
    <recommendedName>
        <fullName evidence="3">NodB homology domain-containing protein</fullName>
    </recommendedName>
</protein>
<keyword evidence="2" id="KW-1185">Reference proteome</keyword>
<gene>
    <name evidence="1" type="ORF">CH338_23880</name>
</gene>
<dbReference type="InterPro" id="IPR011330">
    <property type="entry name" value="Glyco_hydro/deAcase_b/a-brl"/>
</dbReference>
<proteinExistence type="predicted"/>
<accession>A0A327K2X0</accession>
<dbReference type="RefSeq" id="WP_111359576.1">
    <property type="nucleotide sequence ID" value="NZ_NHSK01000305.1"/>
</dbReference>
<reference evidence="1 2" key="1">
    <citation type="submission" date="2017-07" db="EMBL/GenBank/DDBJ databases">
        <title>Draft Genome Sequences of Select Purple Nonsulfur Bacteria.</title>
        <authorList>
            <person name="Lasarre B."/>
            <person name="Mckinlay J.B."/>
        </authorList>
    </citation>
    <scope>NUCLEOTIDE SEQUENCE [LARGE SCALE GENOMIC DNA]</scope>
    <source>
        <strain evidence="1 2">DSM 11907</strain>
    </source>
</reference>
<sequence>MPRHLVCLGFDLVAPSADDTPTADDISVAAARVLDLLKDRGLASTWFVTADGLARAGAIAERLRRDDHEIALSTSIVGDAAAAAQGLAAIRQVTGRNPRGFRAPGGDVAGWTPWLAQNGFLYDASPHGPSWWPRRRCAPAAGTTASDVIAMPIVLALGGDPPSPARAVMQDWIDELLQMRDSVNFGVLTCAMPIAVVGRGAMLRAFATFLDTAQACGAVVVPFEAAAREAAERIGIYQDGI</sequence>
<evidence type="ECO:0008006" key="3">
    <source>
        <dbReference type="Google" id="ProtNLM"/>
    </source>
</evidence>
<comment type="caution">
    <text evidence="1">The sequence shown here is derived from an EMBL/GenBank/DDBJ whole genome shotgun (WGS) entry which is preliminary data.</text>
</comment>
<name>A0A327K2X0_9BRAD</name>
<dbReference type="AlphaFoldDB" id="A0A327K2X0"/>
<evidence type="ECO:0000313" key="2">
    <source>
        <dbReference type="Proteomes" id="UP000248863"/>
    </source>
</evidence>
<organism evidence="1 2">
    <name type="scientific">Rhodoplanes elegans</name>
    <dbReference type="NCBI Taxonomy" id="29408"/>
    <lineage>
        <taxon>Bacteria</taxon>
        <taxon>Pseudomonadati</taxon>
        <taxon>Pseudomonadota</taxon>
        <taxon>Alphaproteobacteria</taxon>
        <taxon>Hyphomicrobiales</taxon>
        <taxon>Nitrobacteraceae</taxon>
        <taxon>Rhodoplanes</taxon>
    </lineage>
</organism>
<dbReference type="Proteomes" id="UP000248863">
    <property type="component" value="Unassembled WGS sequence"/>
</dbReference>
<dbReference type="SUPFAM" id="SSF88713">
    <property type="entry name" value="Glycoside hydrolase/deacetylase"/>
    <property type="match status" value="1"/>
</dbReference>